<sequence length="206" mass="21992">MAQILGIVQTSSGSSELLRSLCEQYLPGIEVRQFIGEGLLNPAISESGPAPADNRALFHLYEAAENVGCDAILNECVVYGNTATALASFFNPRIVRIDEGMILDALKIGKRFAIFGTAKAALHPSETLLLNLAYRRGLEVTVETHHVTRETLAAEAAKVDGTVDAILLAQPSMAALAPQLTGFKTPVLTVLDSGFRLLRDVMASLA</sequence>
<name>A0A388SDR9_9BURK</name>
<dbReference type="Proteomes" id="UP000266091">
    <property type="component" value="Unassembled WGS sequence"/>
</dbReference>
<accession>A0A388SDR9</accession>
<proteinExistence type="predicted"/>
<dbReference type="OrthoDB" id="978447at2"/>
<organism evidence="1 2">
    <name type="scientific">Mesosutterella multiformis</name>
    <dbReference type="NCBI Taxonomy" id="2259133"/>
    <lineage>
        <taxon>Bacteria</taxon>
        <taxon>Pseudomonadati</taxon>
        <taxon>Pseudomonadota</taxon>
        <taxon>Betaproteobacteria</taxon>
        <taxon>Burkholderiales</taxon>
        <taxon>Sutterellaceae</taxon>
        <taxon>Mesosutterella</taxon>
    </lineage>
</organism>
<keyword evidence="2" id="KW-1185">Reference proteome</keyword>
<dbReference type="AlphaFoldDB" id="A0A388SDR9"/>
<gene>
    <name evidence="1" type="ORF">MESMUL_18510</name>
</gene>
<reference evidence="1 2" key="1">
    <citation type="journal article" date="2018" name="Int. J. Syst. Evol. Microbiol.">
        <title>Mesosutterella multiformis gen. nov., sp. nov., a member of the family Sutterellaceae and Sutterella megalosphaeroides sp. nov., isolated from human faeces.</title>
        <authorList>
            <person name="Sakamoto M."/>
            <person name="Ikeyama N."/>
            <person name="Kunihiro T."/>
            <person name="Iino T."/>
            <person name="Yuki M."/>
            <person name="Ohkuma M."/>
        </authorList>
    </citation>
    <scope>NUCLEOTIDE SEQUENCE [LARGE SCALE GENOMIC DNA]</scope>
    <source>
        <strain evidence="1 2">4NBBH2</strain>
    </source>
</reference>
<comment type="caution">
    <text evidence="1">The sequence shown here is derived from an EMBL/GenBank/DDBJ whole genome shotgun (WGS) entry which is preliminary data.</text>
</comment>
<evidence type="ECO:0000313" key="2">
    <source>
        <dbReference type="Proteomes" id="UP000266091"/>
    </source>
</evidence>
<dbReference type="EMBL" id="BGZJ01000002">
    <property type="protein sequence ID" value="GBO94497.1"/>
    <property type="molecule type" value="Genomic_DNA"/>
</dbReference>
<protein>
    <recommendedName>
        <fullName evidence="3">Asp/Glu racemase</fullName>
    </recommendedName>
</protein>
<evidence type="ECO:0000313" key="1">
    <source>
        <dbReference type="EMBL" id="GBO94497.1"/>
    </source>
</evidence>
<dbReference type="RefSeq" id="WP_116270750.1">
    <property type="nucleotide sequence ID" value="NZ_BGZJ01000002.1"/>
</dbReference>
<evidence type="ECO:0008006" key="3">
    <source>
        <dbReference type="Google" id="ProtNLM"/>
    </source>
</evidence>
<accession>A0A401LIH6</accession>